<keyword evidence="5" id="KW-1185">Reference proteome</keyword>
<dbReference type="GO" id="GO:0005829">
    <property type="term" value="C:cytosol"/>
    <property type="evidence" value="ECO:0007669"/>
    <property type="project" value="TreeGrafter"/>
</dbReference>
<dbReference type="KEGG" id="amob:HG15A2_34830"/>
<reference evidence="4 5" key="1">
    <citation type="submission" date="2019-02" db="EMBL/GenBank/DDBJ databases">
        <title>Deep-cultivation of Planctomycetes and their phenomic and genomic characterization uncovers novel biology.</title>
        <authorList>
            <person name="Wiegand S."/>
            <person name="Jogler M."/>
            <person name="Boedeker C."/>
            <person name="Pinto D."/>
            <person name="Vollmers J."/>
            <person name="Rivas-Marin E."/>
            <person name="Kohn T."/>
            <person name="Peeters S.H."/>
            <person name="Heuer A."/>
            <person name="Rast P."/>
            <person name="Oberbeckmann S."/>
            <person name="Bunk B."/>
            <person name="Jeske O."/>
            <person name="Meyerdierks A."/>
            <person name="Storesund J.E."/>
            <person name="Kallscheuer N."/>
            <person name="Luecker S."/>
            <person name="Lage O.M."/>
            <person name="Pohl T."/>
            <person name="Merkel B.J."/>
            <person name="Hornburger P."/>
            <person name="Mueller R.-W."/>
            <person name="Bruemmer F."/>
            <person name="Labrenz M."/>
            <person name="Spormann A.M."/>
            <person name="Op den Camp H."/>
            <person name="Overmann J."/>
            <person name="Amann R."/>
            <person name="Jetten M.S.M."/>
            <person name="Mascher T."/>
            <person name="Medema M.H."/>
            <person name="Devos D.P."/>
            <person name="Kaster A.-K."/>
            <person name="Ovreas L."/>
            <person name="Rohde M."/>
            <person name="Galperin M.Y."/>
            <person name="Jogler C."/>
        </authorList>
    </citation>
    <scope>NUCLEOTIDE SEQUENCE [LARGE SCALE GENOMIC DNA]</scope>
    <source>
        <strain evidence="4 5">HG15A2</strain>
    </source>
</reference>
<name>A0A517MZA9_9BACT</name>
<keyword evidence="2 4" id="KW-0326">Glycosidase</keyword>
<evidence type="ECO:0000313" key="4">
    <source>
        <dbReference type="EMBL" id="QDT00148.1"/>
    </source>
</evidence>
<sequence length="327" mass="34670">MDSEKPITQPLKQPLTGDSTRRKIILDVDPGVGDALAVCLALVDPGLEVVAVTATGGNVSPQQASHNVQAIVEQLDPPLWPRIGNADADQQLLSDNRQLWGTDGFCGVDLGCAELHNRHSSTKILSDAIRKAPGDVTVIAGGPLSNLASVFQVEPDLAMKVGHLMIVGGTHDGSGDVTPAAEFNMYCDPEAARVVINTPATKTMLPLGITSQASLTFDALNHLPKESTNLGRLLHKLLPPTFQAFHQKLGLEGIVVPEAVAVAAVLHPEILTTESFPCDVETTGELTLGATVIDRRRRPNEQANIDVAVEIDAVATVDCLLRALQHS</sequence>
<dbReference type="SUPFAM" id="SSF53590">
    <property type="entry name" value="Nucleoside hydrolase"/>
    <property type="match status" value="1"/>
</dbReference>
<dbReference type="EC" id="3.2.2.8" evidence="4"/>
<dbReference type="AlphaFoldDB" id="A0A517MZA9"/>
<evidence type="ECO:0000313" key="5">
    <source>
        <dbReference type="Proteomes" id="UP000319852"/>
    </source>
</evidence>
<accession>A0A517MZA9</accession>
<dbReference type="PANTHER" id="PTHR12304:SF4">
    <property type="entry name" value="URIDINE NUCLEOSIDASE"/>
    <property type="match status" value="1"/>
</dbReference>
<dbReference type="PANTHER" id="PTHR12304">
    <property type="entry name" value="INOSINE-URIDINE PREFERRING NUCLEOSIDE HYDROLASE"/>
    <property type="match status" value="1"/>
</dbReference>
<gene>
    <name evidence="4" type="primary">rihB</name>
    <name evidence="4" type="ORF">HG15A2_34830</name>
</gene>
<dbReference type="InterPro" id="IPR023186">
    <property type="entry name" value="IUNH"/>
</dbReference>
<dbReference type="EMBL" id="CP036263">
    <property type="protein sequence ID" value="QDT00148.1"/>
    <property type="molecule type" value="Genomic_DNA"/>
</dbReference>
<evidence type="ECO:0000256" key="2">
    <source>
        <dbReference type="ARBA" id="ARBA00023295"/>
    </source>
</evidence>
<dbReference type="InterPro" id="IPR036452">
    <property type="entry name" value="Ribo_hydro-like"/>
</dbReference>
<dbReference type="InterPro" id="IPR001910">
    <property type="entry name" value="Inosine/uridine_hydrolase_dom"/>
</dbReference>
<dbReference type="OrthoDB" id="9797882at2"/>
<evidence type="ECO:0000256" key="1">
    <source>
        <dbReference type="ARBA" id="ARBA00022801"/>
    </source>
</evidence>
<dbReference type="Proteomes" id="UP000319852">
    <property type="component" value="Chromosome"/>
</dbReference>
<dbReference type="GO" id="GO:0050263">
    <property type="term" value="F:ribosylpyrimidine nucleosidase activity"/>
    <property type="evidence" value="ECO:0007669"/>
    <property type="project" value="UniProtKB-EC"/>
</dbReference>
<keyword evidence="1 4" id="KW-0378">Hydrolase</keyword>
<dbReference type="RefSeq" id="WP_145061438.1">
    <property type="nucleotide sequence ID" value="NZ_CP036263.1"/>
</dbReference>
<feature type="domain" description="Inosine/uridine-preferring nucleoside hydrolase" evidence="3">
    <location>
        <begin position="24"/>
        <end position="315"/>
    </location>
</feature>
<dbReference type="GO" id="GO:0008477">
    <property type="term" value="F:purine nucleosidase activity"/>
    <property type="evidence" value="ECO:0007669"/>
    <property type="project" value="TreeGrafter"/>
</dbReference>
<organism evidence="4 5">
    <name type="scientific">Adhaeretor mobilis</name>
    <dbReference type="NCBI Taxonomy" id="1930276"/>
    <lineage>
        <taxon>Bacteria</taxon>
        <taxon>Pseudomonadati</taxon>
        <taxon>Planctomycetota</taxon>
        <taxon>Planctomycetia</taxon>
        <taxon>Pirellulales</taxon>
        <taxon>Lacipirellulaceae</taxon>
        <taxon>Adhaeretor</taxon>
    </lineage>
</organism>
<dbReference type="GO" id="GO:0006152">
    <property type="term" value="P:purine nucleoside catabolic process"/>
    <property type="evidence" value="ECO:0007669"/>
    <property type="project" value="TreeGrafter"/>
</dbReference>
<dbReference type="Pfam" id="PF01156">
    <property type="entry name" value="IU_nuc_hydro"/>
    <property type="match status" value="1"/>
</dbReference>
<evidence type="ECO:0000259" key="3">
    <source>
        <dbReference type="Pfam" id="PF01156"/>
    </source>
</evidence>
<proteinExistence type="predicted"/>
<protein>
    <submittedName>
        <fullName evidence="4">Pyrimidine-specific ribonucleoside hydrolase RihB</fullName>
        <ecNumber evidence="4">3.2.2.8</ecNumber>
    </submittedName>
</protein>
<dbReference type="Gene3D" id="3.90.245.10">
    <property type="entry name" value="Ribonucleoside hydrolase-like"/>
    <property type="match status" value="1"/>
</dbReference>